<reference evidence="12 13" key="1">
    <citation type="submission" date="2023-08" db="EMBL/GenBank/DDBJ databases">
        <authorList>
            <person name="Girao M."/>
            <person name="Carvalho M.F."/>
        </authorList>
    </citation>
    <scope>NUCLEOTIDE SEQUENCE [LARGE SCALE GENOMIC DNA]</scope>
    <source>
        <strain evidence="12 13">CC-R104</strain>
    </source>
</reference>
<evidence type="ECO:0000256" key="10">
    <source>
        <dbReference type="SAM" id="MobiDB-lite"/>
    </source>
</evidence>
<evidence type="ECO:0000256" key="5">
    <source>
        <dbReference type="ARBA" id="ARBA00023004"/>
    </source>
</evidence>
<dbReference type="PROSITE" id="PS51296">
    <property type="entry name" value="RIESKE"/>
    <property type="match status" value="1"/>
</dbReference>
<keyword evidence="3" id="KW-0001">2Fe-2S</keyword>
<dbReference type="InterPro" id="IPR036922">
    <property type="entry name" value="Rieske_2Fe-2S_sf"/>
</dbReference>
<evidence type="ECO:0000256" key="8">
    <source>
        <dbReference type="ARBA" id="ARBA00029586"/>
    </source>
</evidence>
<feature type="region of interest" description="Disordered" evidence="10">
    <location>
        <begin position="36"/>
        <end position="57"/>
    </location>
</feature>
<evidence type="ECO:0000256" key="2">
    <source>
        <dbReference type="ARBA" id="ARBA00015816"/>
    </source>
</evidence>
<keyword evidence="5" id="KW-0408">Iron</keyword>
<dbReference type="Proteomes" id="UP001331936">
    <property type="component" value="Unassembled WGS sequence"/>
</dbReference>
<evidence type="ECO:0000313" key="12">
    <source>
        <dbReference type="EMBL" id="MEE2031913.1"/>
    </source>
</evidence>
<dbReference type="InterPro" id="IPR014349">
    <property type="entry name" value="Rieske_Fe-S_prot"/>
</dbReference>
<sequence length="152" mass="15029">MNIDLTSESTALSRRALLGSAGVVAATTALTACGGASDAGGDRAQPPVATTTSPPGPDAEVVAATADVPIGGAVLLTGKRLVLSQPTAGDFHAFIAVCTHQGCNITGVEDDLIVCNCHGSTFALDGAPVAGPAKRPLKSRPIEARGTDLVVG</sequence>
<keyword evidence="4" id="KW-0479">Metal-binding</keyword>
<dbReference type="Gene3D" id="2.102.10.10">
    <property type="entry name" value="Rieske [2Fe-2S] iron-sulphur domain"/>
    <property type="match status" value="1"/>
</dbReference>
<dbReference type="InterPro" id="IPR006311">
    <property type="entry name" value="TAT_signal"/>
</dbReference>
<dbReference type="Pfam" id="PF00355">
    <property type="entry name" value="Rieske"/>
    <property type="match status" value="1"/>
</dbReference>
<comment type="cofactor">
    <cofactor evidence="9">
        <name>[2Fe-2S] cluster</name>
        <dbReference type="ChEBI" id="CHEBI:190135"/>
    </cofactor>
</comment>
<keyword evidence="6" id="KW-0411">Iron-sulfur</keyword>
<dbReference type="PRINTS" id="PR00162">
    <property type="entry name" value="RIESKE"/>
</dbReference>
<protein>
    <recommendedName>
        <fullName evidence="2">Cytochrome bc1 complex Rieske iron-sulfur subunit</fullName>
    </recommendedName>
    <alternativeName>
        <fullName evidence="8">Cytochrome bc1 reductase complex subunit QcrA</fullName>
    </alternativeName>
</protein>
<evidence type="ECO:0000256" key="3">
    <source>
        <dbReference type="ARBA" id="ARBA00022714"/>
    </source>
</evidence>
<keyword evidence="7" id="KW-1015">Disulfide bond</keyword>
<organism evidence="12 13">
    <name type="scientific">Rhodococcus chondri</name>
    <dbReference type="NCBI Taxonomy" id="3065941"/>
    <lineage>
        <taxon>Bacteria</taxon>
        <taxon>Bacillati</taxon>
        <taxon>Actinomycetota</taxon>
        <taxon>Actinomycetes</taxon>
        <taxon>Mycobacteriales</taxon>
        <taxon>Nocardiaceae</taxon>
        <taxon>Rhodococcus</taxon>
    </lineage>
</organism>
<dbReference type="EMBL" id="JAUZMZ010000028">
    <property type="protein sequence ID" value="MEE2031913.1"/>
    <property type="molecule type" value="Genomic_DNA"/>
</dbReference>
<evidence type="ECO:0000256" key="6">
    <source>
        <dbReference type="ARBA" id="ARBA00023014"/>
    </source>
</evidence>
<dbReference type="CDD" id="cd03467">
    <property type="entry name" value="Rieske"/>
    <property type="match status" value="1"/>
</dbReference>
<evidence type="ECO:0000256" key="9">
    <source>
        <dbReference type="ARBA" id="ARBA00034078"/>
    </source>
</evidence>
<dbReference type="InterPro" id="IPR017941">
    <property type="entry name" value="Rieske_2Fe-2S"/>
</dbReference>
<dbReference type="InterPro" id="IPR005805">
    <property type="entry name" value="Rieske_Fe-S_prot_C"/>
</dbReference>
<feature type="domain" description="Rieske" evidence="11">
    <location>
        <begin position="60"/>
        <end position="151"/>
    </location>
</feature>
<evidence type="ECO:0000259" key="11">
    <source>
        <dbReference type="PROSITE" id="PS51296"/>
    </source>
</evidence>
<comment type="caution">
    <text evidence="12">The sequence shown here is derived from an EMBL/GenBank/DDBJ whole genome shotgun (WGS) entry which is preliminary data.</text>
</comment>
<evidence type="ECO:0000256" key="4">
    <source>
        <dbReference type="ARBA" id="ARBA00022723"/>
    </source>
</evidence>
<keyword evidence="13" id="KW-1185">Reference proteome</keyword>
<dbReference type="PROSITE" id="PS51318">
    <property type="entry name" value="TAT"/>
    <property type="match status" value="1"/>
</dbReference>
<accession>A0ABU7JPF2</accession>
<dbReference type="SUPFAM" id="SSF50022">
    <property type="entry name" value="ISP domain"/>
    <property type="match status" value="1"/>
</dbReference>
<name>A0ABU7JPF2_9NOCA</name>
<evidence type="ECO:0000256" key="1">
    <source>
        <dbReference type="ARBA" id="ARBA00002494"/>
    </source>
</evidence>
<gene>
    <name evidence="12" type="ORF">Q8814_07275</name>
</gene>
<comment type="function">
    <text evidence="1">Iron-sulfur subunit of the cytochrome bc1 complex, an essential component of the respiratory electron transport chain required for ATP synthesis. The bc1 complex catalyzes the oxidation of menaquinol and the reduction of cytochrome c in the respiratory chain. The bc1 complex operates through a Q-cycle mechanism that couples electron transfer to generation of the proton gradient that drives ATP synthesis.</text>
</comment>
<dbReference type="RefSeq" id="WP_330151348.1">
    <property type="nucleotide sequence ID" value="NZ_JAUZMZ010000028.1"/>
</dbReference>
<proteinExistence type="predicted"/>
<evidence type="ECO:0000256" key="7">
    <source>
        <dbReference type="ARBA" id="ARBA00023157"/>
    </source>
</evidence>
<evidence type="ECO:0000313" key="13">
    <source>
        <dbReference type="Proteomes" id="UP001331936"/>
    </source>
</evidence>
<dbReference type="PANTHER" id="PTHR10134">
    <property type="entry name" value="CYTOCHROME B-C1 COMPLEX SUBUNIT RIESKE, MITOCHONDRIAL"/>
    <property type="match status" value="1"/>
</dbReference>